<dbReference type="PANTHER" id="PTHR36836">
    <property type="entry name" value="COLANIC ACID BIOSYNTHESIS PROTEIN WCAK"/>
    <property type="match status" value="1"/>
</dbReference>
<keyword evidence="3" id="KW-1185">Reference proteome</keyword>
<name>A0A5J5KW70_9MICC</name>
<evidence type="ECO:0000259" key="1">
    <source>
        <dbReference type="Pfam" id="PF04230"/>
    </source>
</evidence>
<dbReference type="RefSeq" id="WP_158034889.1">
    <property type="nucleotide sequence ID" value="NZ_ML708630.1"/>
</dbReference>
<keyword evidence="2" id="KW-0808">Transferase</keyword>
<evidence type="ECO:0000313" key="3">
    <source>
        <dbReference type="Proteomes" id="UP000325957"/>
    </source>
</evidence>
<evidence type="ECO:0000313" key="2">
    <source>
        <dbReference type="EMBL" id="KAA9393116.1"/>
    </source>
</evidence>
<reference evidence="2 3" key="1">
    <citation type="submission" date="2019-05" db="EMBL/GenBank/DDBJ databases">
        <title>Kocuria coralli sp. nov., a novel actinobacterium isolated from coral reef seawater.</title>
        <authorList>
            <person name="Li J."/>
        </authorList>
    </citation>
    <scope>NUCLEOTIDE SEQUENCE [LARGE SCALE GENOMIC DNA]</scope>
    <source>
        <strain evidence="2 3">SCSIO 13007</strain>
    </source>
</reference>
<proteinExistence type="predicted"/>
<dbReference type="EMBL" id="SZWF01000026">
    <property type="protein sequence ID" value="KAA9393116.1"/>
    <property type="molecule type" value="Genomic_DNA"/>
</dbReference>
<dbReference type="PANTHER" id="PTHR36836:SF1">
    <property type="entry name" value="COLANIC ACID BIOSYNTHESIS PROTEIN WCAK"/>
    <property type="match status" value="1"/>
</dbReference>
<organism evidence="2 3">
    <name type="scientific">Kocuria coralli</name>
    <dbReference type="NCBI Taxonomy" id="1461025"/>
    <lineage>
        <taxon>Bacteria</taxon>
        <taxon>Bacillati</taxon>
        <taxon>Actinomycetota</taxon>
        <taxon>Actinomycetes</taxon>
        <taxon>Micrococcales</taxon>
        <taxon>Micrococcaceae</taxon>
        <taxon>Kocuria</taxon>
    </lineage>
</organism>
<sequence length="337" mass="37559">MARIGLVGFFGWGNYGDELFLTNWQNTIGLHHEVSVVHDLLTTPYFSRQASDIAAEYDALVIGGGDLIIPNKISPLYWNRAWLQRPVYISGVGVPTWVKHHAPDVMDRLRNFFQHQNVRHIGARDEESAQWIRRHLEPKVPVQVHADLVFNMSLPPAVEFEKPTIGINLRTHRADSDPSHLVDVCKTYSARGYDVVNLVLGTGRTRAADLEVAQAFPFADQIVLDSERIDDLSSWIGGLDLLLSNKFHGTVVATMYGVSSVVLSATTKSRNLYTRLDRRPLLSANEDAQMLSKADLARMPVSSAAVRELESEAAAAVRALQRRINADFPGRAPERTS</sequence>
<dbReference type="Pfam" id="PF04230">
    <property type="entry name" value="PS_pyruv_trans"/>
    <property type="match status" value="1"/>
</dbReference>
<gene>
    <name evidence="2" type="ORF">FCK90_13780</name>
</gene>
<dbReference type="Proteomes" id="UP000325957">
    <property type="component" value="Unassembled WGS sequence"/>
</dbReference>
<dbReference type="GO" id="GO:0016740">
    <property type="term" value="F:transferase activity"/>
    <property type="evidence" value="ECO:0007669"/>
    <property type="project" value="UniProtKB-KW"/>
</dbReference>
<dbReference type="InterPro" id="IPR007345">
    <property type="entry name" value="Polysacch_pyruvyl_Trfase"/>
</dbReference>
<accession>A0A5J5KW70</accession>
<dbReference type="OrthoDB" id="3240130at2"/>
<dbReference type="AlphaFoldDB" id="A0A5J5KW70"/>
<protein>
    <submittedName>
        <fullName evidence="2">Polysaccharide pyruvyl transferase family protein</fullName>
    </submittedName>
</protein>
<comment type="caution">
    <text evidence="2">The sequence shown here is derived from an EMBL/GenBank/DDBJ whole genome shotgun (WGS) entry which is preliminary data.</text>
</comment>
<feature type="domain" description="Polysaccharide pyruvyl transferase" evidence="1">
    <location>
        <begin position="14"/>
        <end position="264"/>
    </location>
</feature>